<evidence type="ECO:0008006" key="4">
    <source>
        <dbReference type="Google" id="ProtNLM"/>
    </source>
</evidence>
<accession>A0A238UWG5</accession>
<name>A0A238UWG5_9ACTN</name>
<keyword evidence="1" id="KW-1133">Transmembrane helix</keyword>
<sequence>MEAASPTFRPTFQQAFGHGLYLGALSAAASVTTGVIATLFWPGPVSPPGWSWALLVFAPLLLGVAIGIMSGRRTGVEVGSRGIRTSSLLGEGEAAWKHVVDLRAERRGRRNVVSVYLDSGASVQLHAPYSGGLFAADPQFELKVFALSHLWRSHRFGGLPS</sequence>
<protein>
    <recommendedName>
        <fullName evidence="4">PH domain-containing protein</fullName>
    </recommendedName>
</protein>
<evidence type="ECO:0000313" key="2">
    <source>
        <dbReference type="EMBL" id="SNR26562.1"/>
    </source>
</evidence>
<organism evidence="2 3">
    <name type="scientific">Actinoplanes regularis</name>
    <dbReference type="NCBI Taxonomy" id="52697"/>
    <lineage>
        <taxon>Bacteria</taxon>
        <taxon>Bacillati</taxon>
        <taxon>Actinomycetota</taxon>
        <taxon>Actinomycetes</taxon>
        <taxon>Micromonosporales</taxon>
        <taxon>Micromonosporaceae</taxon>
        <taxon>Actinoplanes</taxon>
    </lineage>
</organism>
<gene>
    <name evidence="2" type="ORF">SAMN06264365_101287</name>
</gene>
<dbReference type="AlphaFoldDB" id="A0A238UWG5"/>
<reference evidence="2 3" key="1">
    <citation type="submission" date="2017-06" db="EMBL/GenBank/DDBJ databases">
        <authorList>
            <person name="Kim H.J."/>
            <person name="Triplett B.A."/>
        </authorList>
    </citation>
    <scope>NUCLEOTIDE SEQUENCE [LARGE SCALE GENOMIC DNA]</scope>
    <source>
        <strain evidence="2 3">DSM 43151</strain>
    </source>
</reference>
<dbReference type="OrthoDB" id="5191717at2"/>
<dbReference type="RefSeq" id="WP_089291096.1">
    <property type="nucleotide sequence ID" value="NZ_BOMU01000009.1"/>
</dbReference>
<proteinExistence type="predicted"/>
<keyword evidence="3" id="KW-1185">Reference proteome</keyword>
<feature type="transmembrane region" description="Helical" evidence="1">
    <location>
        <begin position="49"/>
        <end position="71"/>
    </location>
</feature>
<evidence type="ECO:0000256" key="1">
    <source>
        <dbReference type="SAM" id="Phobius"/>
    </source>
</evidence>
<dbReference type="EMBL" id="FZNR01000001">
    <property type="protein sequence ID" value="SNR26562.1"/>
    <property type="molecule type" value="Genomic_DNA"/>
</dbReference>
<keyword evidence="1" id="KW-0812">Transmembrane</keyword>
<evidence type="ECO:0000313" key="3">
    <source>
        <dbReference type="Proteomes" id="UP000198415"/>
    </source>
</evidence>
<dbReference type="Proteomes" id="UP000198415">
    <property type="component" value="Unassembled WGS sequence"/>
</dbReference>
<keyword evidence="1" id="KW-0472">Membrane</keyword>
<feature type="transmembrane region" description="Helical" evidence="1">
    <location>
        <begin position="20"/>
        <end position="43"/>
    </location>
</feature>